<sequence length="454" mass="51366">MTAGYETRRPRCRYCLNILLILVLEIVVCFHVLASIHSPAANPSPSLGVKPTAEVTGQHESADPDFRLGLDDVVLVIKTGATELLQKLPVHFETTLKRWPHVVLLSDFEEEVDGHQIHDALDIVSEDIRKDRPDFELWRRLKQSGRGALVASDIESGEQIQWVATAEGNRQAGWHLARFMNLPMTVKAQNYRADAKWYVFIDADTFISWSNTLRILQHLDHTKPHYLGSQVAMGPGQFFAHGGSGYALSQAALSAVVDRYLSERELWDRIADEGEFGEVPLALALMISSIPLTWTFPLFQGGKPLDMNFAGFKHGRNLWCYPAVTYHHTSREEIIDLAEFEDAWNSERRADRPFHHSDVFRRWALPLLHRSGEDLDNLSEELVEGVENSRECQASCHKSQSCLQWSFGVGECRIDSGYPRVGVSRPGYTSGWSLDRIEELVKALDRQCEDGIFV</sequence>
<keyword evidence="11 13" id="KW-0472">Membrane</keyword>
<dbReference type="GO" id="GO:0016263">
    <property type="term" value="F:glycoprotein-N-acetylgalactosamine 3-beta-galactosyltransferase activity"/>
    <property type="evidence" value="ECO:0007669"/>
    <property type="project" value="UniProtKB-EC"/>
</dbReference>
<keyword evidence="8" id="KW-0547">Nucleotide-binding</keyword>
<evidence type="ECO:0000256" key="5">
    <source>
        <dbReference type="ARBA" id="ARBA00022676"/>
    </source>
</evidence>
<accession>A0A8H6VNG4</accession>
<keyword evidence="10 13" id="KW-1133">Transmembrane helix</keyword>
<evidence type="ECO:0000259" key="14">
    <source>
        <dbReference type="Pfam" id="PF02434"/>
    </source>
</evidence>
<dbReference type="EC" id="2.4.1.122" evidence="4"/>
<comment type="pathway">
    <text evidence="2">Protein modification; protein glycosylation.</text>
</comment>
<keyword evidence="6" id="KW-0808">Transferase</keyword>
<evidence type="ECO:0000313" key="16">
    <source>
        <dbReference type="Proteomes" id="UP000660729"/>
    </source>
</evidence>
<dbReference type="Proteomes" id="UP000660729">
    <property type="component" value="Unassembled WGS sequence"/>
</dbReference>
<protein>
    <recommendedName>
        <fullName evidence="4">N-acetylgalactosaminide beta-1,3-galactosyltransferase</fullName>
        <ecNumber evidence="4">2.4.1.122</ecNumber>
    </recommendedName>
</protein>
<keyword evidence="16" id="KW-1185">Reference proteome</keyword>
<dbReference type="Pfam" id="PF02434">
    <property type="entry name" value="Fringe"/>
    <property type="match status" value="1"/>
</dbReference>
<dbReference type="Gene3D" id="3.90.550.50">
    <property type="match status" value="1"/>
</dbReference>
<dbReference type="EMBL" id="JABCIY010000093">
    <property type="protein sequence ID" value="KAF7193130.1"/>
    <property type="molecule type" value="Genomic_DNA"/>
</dbReference>
<proteinExistence type="inferred from homology"/>
<dbReference type="PANTHER" id="PTHR23033">
    <property type="entry name" value="BETA1,3-GALACTOSYLTRANSFERASE"/>
    <property type="match status" value="1"/>
</dbReference>
<evidence type="ECO:0000256" key="7">
    <source>
        <dbReference type="ARBA" id="ARBA00022692"/>
    </source>
</evidence>
<comment type="subcellular location">
    <subcellularLocation>
        <location evidence="1">Membrane</location>
        <topology evidence="1">Single-pass type II membrane protein</topology>
    </subcellularLocation>
</comment>
<feature type="transmembrane region" description="Helical" evidence="13">
    <location>
        <begin position="12"/>
        <end position="34"/>
    </location>
</feature>
<comment type="similarity">
    <text evidence="3">Belongs to the glycosyltransferase 31 family. Beta3-Gal-T subfamily.</text>
</comment>
<evidence type="ECO:0000256" key="8">
    <source>
        <dbReference type="ARBA" id="ARBA00022741"/>
    </source>
</evidence>
<evidence type="ECO:0000256" key="9">
    <source>
        <dbReference type="ARBA" id="ARBA00022968"/>
    </source>
</evidence>
<dbReference type="InterPro" id="IPR026050">
    <property type="entry name" value="C1GALT1/C1GALT1_chp1"/>
</dbReference>
<reference evidence="15" key="1">
    <citation type="submission" date="2020-04" db="EMBL/GenBank/DDBJ databases">
        <title>Draft genome resource of the tomato pathogen Pseudocercospora fuligena.</title>
        <authorList>
            <person name="Zaccaron A."/>
        </authorList>
    </citation>
    <scope>NUCLEOTIDE SEQUENCE</scope>
    <source>
        <strain evidence="15">PF001</strain>
    </source>
</reference>
<evidence type="ECO:0000256" key="11">
    <source>
        <dbReference type="ARBA" id="ARBA00023136"/>
    </source>
</evidence>
<evidence type="ECO:0000256" key="6">
    <source>
        <dbReference type="ARBA" id="ARBA00022679"/>
    </source>
</evidence>
<dbReference type="AlphaFoldDB" id="A0A8H6VNG4"/>
<feature type="region of interest" description="Disordered" evidence="12">
    <location>
        <begin position="44"/>
        <end position="63"/>
    </location>
</feature>
<keyword evidence="5" id="KW-0328">Glycosyltransferase</keyword>
<dbReference type="GO" id="GO:0000166">
    <property type="term" value="F:nucleotide binding"/>
    <property type="evidence" value="ECO:0007669"/>
    <property type="project" value="UniProtKB-KW"/>
</dbReference>
<organism evidence="15 16">
    <name type="scientific">Pseudocercospora fuligena</name>
    <dbReference type="NCBI Taxonomy" id="685502"/>
    <lineage>
        <taxon>Eukaryota</taxon>
        <taxon>Fungi</taxon>
        <taxon>Dikarya</taxon>
        <taxon>Ascomycota</taxon>
        <taxon>Pezizomycotina</taxon>
        <taxon>Dothideomycetes</taxon>
        <taxon>Dothideomycetidae</taxon>
        <taxon>Mycosphaerellales</taxon>
        <taxon>Mycosphaerellaceae</taxon>
        <taxon>Pseudocercospora</taxon>
    </lineage>
</organism>
<comment type="caution">
    <text evidence="15">The sequence shown here is derived from an EMBL/GenBank/DDBJ whole genome shotgun (WGS) entry which is preliminary data.</text>
</comment>
<evidence type="ECO:0000256" key="1">
    <source>
        <dbReference type="ARBA" id="ARBA00004606"/>
    </source>
</evidence>
<evidence type="ECO:0000313" key="15">
    <source>
        <dbReference type="EMBL" id="KAF7193130.1"/>
    </source>
</evidence>
<evidence type="ECO:0000256" key="12">
    <source>
        <dbReference type="SAM" id="MobiDB-lite"/>
    </source>
</evidence>
<dbReference type="PANTHER" id="PTHR23033:SF47">
    <property type="entry name" value="APPLE DOMAIN-CONTAINING PROTEIN-RELATED"/>
    <property type="match status" value="1"/>
</dbReference>
<evidence type="ECO:0000256" key="4">
    <source>
        <dbReference type="ARBA" id="ARBA00012557"/>
    </source>
</evidence>
<name>A0A8H6VNG4_9PEZI</name>
<dbReference type="InterPro" id="IPR003378">
    <property type="entry name" value="Fringe-like_glycosylTrfase"/>
</dbReference>
<keyword evidence="9" id="KW-0735">Signal-anchor</keyword>
<feature type="domain" description="Fringe-like glycosyltransferase" evidence="14">
    <location>
        <begin position="175"/>
        <end position="255"/>
    </location>
</feature>
<keyword evidence="7 13" id="KW-0812">Transmembrane</keyword>
<gene>
    <name evidence="15" type="ORF">HII31_05564</name>
</gene>
<evidence type="ECO:0000256" key="3">
    <source>
        <dbReference type="ARBA" id="ARBA00006462"/>
    </source>
</evidence>
<evidence type="ECO:0000256" key="10">
    <source>
        <dbReference type="ARBA" id="ARBA00022989"/>
    </source>
</evidence>
<evidence type="ECO:0000256" key="13">
    <source>
        <dbReference type="SAM" id="Phobius"/>
    </source>
</evidence>
<dbReference type="OrthoDB" id="414175at2759"/>
<dbReference type="GO" id="GO:0016020">
    <property type="term" value="C:membrane"/>
    <property type="evidence" value="ECO:0007669"/>
    <property type="project" value="UniProtKB-SubCell"/>
</dbReference>
<evidence type="ECO:0000256" key="2">
    <source>
        <dbReference type="ARBA" id="ARBA00004922"/>
    </source>
</evidence>